<dbReference type="AlphaFoldDB" id="A0A8D8Y171"/>
<reference evidence="1" key="1">
    <citation type="submission" date="2021-05" db="EMBL/GenBank/DDBJ databases">
        <authorList>
            <person name="Alioto T."/>
            <person name="Alioto T."/>
            <person name="Gomez Garrido J."/>
        </authorList>
    </citation>
    <scope>NUCLEOTIDE SEQUENCE</scope>
</reference>
<accession>A0A8D8Y171</accession>
<proteinExistence type="predicted"/>
<organism evidence="1">
    <name type="scientific">Cacopsylla melanoneura</name>
    <dbReference type="NCBI Taxonomy" id="428564"/>
    <lineage>
        <taxon>Eukaryota</taxon>
        <taxon>Metazoa</taxon>
        <taxon>Ecdysozoa</taxon>
        <taxon>Arthropoda</taxon>
        <taxon>Hexapoda</taxon>
        <taxon>Insecta</taxon>
        <taxon>Pterygota</taxon>
        <taxon>Neoptera</taxon>
        <taxon>Paraneoptera</taxon>
        <taxon>Hemiptera</taxon>
        <taxon>Sternorrhyncha</taxon>
        <taxon>Psylloidea</taxon>
        <taxon>Psyllidae</taxon>
        <taxon>Psyllinae</taxon>
        <taxon>Cacopsylla</taxon>
    </lineage>
</organism>
<name>A0A8D8Y171_9HEMI</name>
<dbReference type="EMBL" id="HBUF01355269">
    <property type="protein sequence ID" value="CAG6716983.1"/>
    <property type="molecule type" value="Transcribed_RNA"/>
</dbReference>
<sequence length="99" mass="10673">MARELLLEDPITIIITTNRLDIACIIKVINPRSDVALALAHAHPVRATLVGRLAVVARRDPMGVSIYPALGQVLGEKITKISPQQCSNITKPTPKASNI</sequence>
<evidence type="ECO:0000313" key="1">
    <source>
        <dbReference type="EMBL" id="CAG6716983.1"/>
    </source>
</evidence>
<protein>
    <submittedName>
        <fullName evidence="1">Uncharacterized protein</fullName>
    </submittedName>
</protein>
<dbReference type="EMBL" id="HBUF01355270">
    <property type="protein sequence ID" value="CAG6716986.1"/>
    <property type="molecule type" value="Transcribed_RNA"/>
</dbReference>
<dbReference type="EMBL" id="HBUF01192462">
    <property type="protein sequence ID" value="CAG6658811.1"/>
    <property type="molecule type" value="Transcribed_RNA"/>
</dbReference>
<dbReference type="EMBL" id="HBUF01192461">
    <property type="protein sequence ID" value="CAG6658810.1"/>
    <property type="molecule type" value="Transcribed_RNA"/>
</dbReference>
<dbReference type="EMBL" id="HBUF01355268">
    <property type="protein sequence ID" value="CAG6716980.1"/>
    <property type="molecule type" value="Transcribed_RNA"/>
</dbReference>